<dbReference type="Gene3D" id="3.30.930.10">
    <property type="entry name" value="Bira Bifunctional Protein, Domain 2"/>
    <property type="match status" value="1"/>
</dbReference>
<dbReference type="GO" id="GO:0004821">
    <property type="term" value="F:histidine-tRNA ligase activity"/>
    <property type="evidence" value="ECO:0007669"/>
    <property type="project" value="TreeGrafter"/>
</dbReference>
<dbReference type="Proteomes" id="UP001454036">
    <property type="component" value="Unassembled WGS sequence"/>
</dbReference>
<dbReference type="GO" id="GO:0003723">
    <property type="term" value="F:RNA binding"/>
    <property type="evidence" value="ECO:0007669"/>
    <property type="project" value="TreeGrafter"/>
</dbReference>
<name>A0AAV3QX63_LITER</name>
<dbReference type="CDD" id="cd00773">
    <property type="entry name" value="HisRS-like_core"/>
    <property type="match status" value="1"/>
</dbReference>
<dbReference type="GO" id="GO:0005739">
    <property type="term" value="C:mitochondrion"/>
    <property type="evidence" value="ECO:0007669"/>
    <property type="project" value="TreeGrafter"/>
</dbReference>
<evidence type="ECO:0000313" key="4">
    <source>
        <dbReference type="Proteomes" id="UP001454036"/>
    </source>
</evidence>
<feature type="compositionally biased region" description="Low complexity" evidence="1">
    <location>
        <begin position="35"/>
        <end position="51"/>
    </location>
</feature>
<feature type="region of interest" description="Disordered" evidence="1">
    <location>
        <begin position="35"/>
        <end position="60"/>
    </location>
</feature>
<evidence type="ECO:0000313" key="3">
    <source>
        <dbReference type="EMBL" id="GAA0168694.1"/>
    </source>
</evidence>
<dbReference type="InterPro" id="IPR041715">
    <property type="entry name" value="HisRS-like_core"/>
</dbReference>
<accession>A0AAV3QX63</accession>
<dbReference type="Pfam" id="PF13393">
    <property type="entry name" value="tRNA-synt_His"/>
    <property type="match status" value="1"/>
</dbReference>
<dbReference type="GO" id="GO:0032543">
    <property type="term" value="P:mitochondrial translation"/>
    <property type="evidence" value="ECO:0007669"/>
    <property type="project" value="TreeGrafter"/>
</dbReference>
<feature type="domain" description="Class II Histidinyl-tRNA synthetase (HisRS)-like catalytic core" evidence="2">
    <location>
        <begin position="442"/>
        <end position="586"/>
    </location>
</feature>
<dbReference type="AlphaFoldDB" id="A0AAV3QX63"/>
<gene>
    <name evidence="3" type="ORF">LIER_40614</name>
</gene>
<keyword evidence="4" id="KW-1185">Reference proteome</keyword>
<dbReference type="PANTHER" id="PTHR11476:SF7">
    <property type="entry name" value="HISTIDINE--TRNA LIGASE"/>
    <property type="match status" value="1"/>
</dbReference>
<dbReference type="InterPro" id="IPR045864">
    <property type="entry name" value="aa-tRNA-synth_II/BPL/LPL"/>
</dbReference>
<evidence type="ECO:0000256" key="1">
    <source>
        <dbReference type="SAM" id="MobiDB-lite"/>
    </source>
</evidence>
<dbReference type="PANTHER" id="PTHR11476">
    <property type="entry name" value="HISTIDYL-TRNA SYNTHETASE"/>
    <property type="match status" value="1"/>
</dbReference>
<sequence length="605" mass="66467">MAAPPEKPLVSLGGKGGALTSSSVFSLSNNLSRHSIDSTSLSRSQKSTSQKSKSEKSNLNFPNYLTNEEVNASLLLHLNKYLLSPSDPLLATHLSETLTKFSQNQNYSVDQKFDFDFDFDFSEDQSIVAALTGISGILDYKCSAISIIADSAAALCCEALKADVYASGSSPFNLTDSGDGSTAKDDVAVAGDFKVFFSGSKLIGGVKGGVDSAVLRIPKVHGSFREIVRFLHVRVRVELNSGFESSDGCVEAIVVALQSLAIGLCNLGEISSKRVRLLRDLIGSNDVLRAVIERFEDVGGDNVGASLKNLFMASQEALIQHQDYVKFANLINCFSDLVRKIIALEALMAFVLLDGGLSSNGVANEGVDKAENKKSEKKKKVVMGKGTSALVQVLKDMVEDDLVNSFDAVFDPKNAGFESFLNKVKDIVQSNESRRLPKLAKGTRDFAKEQMTIREKAFSIITGVFKRHGAMALDTPVFELRETLMGKYGEDSKLIYDLADQGGELCSLRYDLTVPFARYVAMNGLTSMKRYQIAKVYRRDNPSKGRYREFYQCDFDIAGQFEKMGPDFEVVKILTELLDELDIGDYEVTPKIYEHKLIFLIVDMM</sequence>
<evidence type="ECO:0000259" key="2">
    <source>
        <dbReference type="Pfam" id="PF13393"/>
    </source>
</evidence>
<dbReference type="GO" id="GO:0006427">
    <property type="term" value="P:histidyl-tRNA aminoacylation"/>
    <property type="evidence" value="ECO:0007669"/>
    <property type="project" value="TreeGrafter"/>
</dbReference>
<dbReference type="EMBL" id="BAABME010023735">
    <property type="protein sequence ID" value="GAA0168694.1"/>
    <property type="molecule type" value="Genomic_DNA"/>
</dbReference>
<dbReference type="SUPFAM" id="SSF55681">
    <property type="entry name" value="Class II aaRS and biotin synthetases"/>
    <property type="match status" value="1"/>
</dbReference>
<dbReference type="GO" id="GO:0005829">
    <property type="term" value="C:cytosol"/>
    <property type="evidence" value="ECO:0007669"/>
    <property type="project" value="TreeGrafter"/>
</dbReference>
<reference evidence="3 4" key="1">
    <citation type="submission" date="2024-01" db="EMBL/GenBank/DDBJ databases">
        <title>The complete chloroplast genome sequence of Lithospermum erythrorhizon: insights into the phylogenetic relationship among Boraginaceae species and the maternal lineages of purple gromwells.</title>
        <authorList>
            <person name="Okada T."/>
            <person name="Watanabe K."/>
        </authorList>
    </citation>
    <scope>NUCLEOTIDE SEQUENCE [LARGE SCALE GENOMIC DNA]</scope>
</reference>
<protein>
    <submittedName>
        <fullName evidence="3">Aminoacyl-tRNA synthetase</fullName>
    </submittedName>
</protein>
<comment type="caution">
    <text evidence="3">The sequence shown here is derived from an EMBL/GenBank/DDBJ whole genome shotgun (WGS) entry which is preliminary data.</text>
</comment>
<organism evidence="3 4">
    <name type="scientific">Lithospermum erythrorhizon</name>
    <name type="common">Purple gromwell</name>
    <name type="synonym">Lithospermum officinale var. erythrorhizon</name>
    <dbReference type="NCBI Taxonomy" id="34254"/>
    <lineage>
        <taxon>Eukaryota</taxon>
        <taxon>Viridiplantae</taxon>
        <taxon>Streptophyta</taxon>
        <taxon>Embryophyta</taxon>
        <taxon>Tracheophyta</taxon>
        <taxon>Spermatophyta</taxon>
        <taxon>Magnoliopsida</taxon>
        <taxon>eudicotyledons</taxon>
        <taxon>Gunneridae</taxon>
        <taxon>Pentapetalae</taxon>
        <taxon>asterids</taxon>
        <taxon>lamiids</taxon>
        <taxon>Boraginales</taxon>
        <taxon>Boraginaceae</taxon>
        <taxon>Boraginoideae</taxon>
        <taxon>Lithospermeae</taxon>
        <taxon>Lithospermum</taxon>
    </lineage>
</organism>
<proteinExistence type="predicted"/>